<keyword evidence="5" id="KW-0677">Repeat</keyword>
<evidence type="ECO:0000256" key="4">
    <source>
        <dbReference type="ARBA" id="ARBA00022656"/>
    </source>
</evidence>
<dbReference type="InterPro" id="IPR028992">
    <property type="entry name" value="Hedgehog/Intein_dom"/>
</dbReference>
<keyword evidence="7" id="KW-0472">Membrane</keyword>
<dbReference type="Pfam" id="PF00353">
    <property type="entry name" value="HemolysinCabind"/>
    <property type="match status" value="8"/>
</dbReference>
<dbReference type="PRINTS" id="PR00313">
    <property type="entry name" value="CABNDNGRPT"/>
</dbReference>
<feature type="domain" description="Hedgehog/Intein (Hint)" evidence="9">
    <location>
        <begin position="883"/>
        <end position="1029"/>
    </location>
</feature>
<dbReference type="RefSeq" id="WP_353401001.1">
    <property type="nucleotide sequence ID" value="NZ_BAABWU010000011.1"/>
</dbReference>
<dbReference type="InterPro" id="IPR018511">
    <property type="entry name" value="Hemolysin-typ_Ca-bd_CS"/>
</dbReference>
<feature type="region of interest" description="Disordered" evidence="8">
    <location>
        <begin position="526"/>
        <end position="598"/>
    </location>
</feature>
<keyword evidence="11" id="KW-1185">Reference proteome</keyword>
<keyword evidence="3" id="KW-0964">Secreted</keyword>
<comment type="caution">
    <text evidence="10">The sequence shown here is derived from an EMBL/GenBank/DDBJ whole genome shotgun (WGS) entry which is preliminary data.</text>
</comment>
<dbReference type="EMBL" id="BAABWU010000011">
    <property type="protein sequence ID" value="GAA6197383.1"/>
    <property type="molecule type" value="Genomic_DNA"/>
</dbReference>
<dbReference type="PANTHER" id="PTHR38340:SF1">
    <property type="entry name" value="S-LAYER PROTEIN"/>
    <property type="match status" value="1"/>
</dbReference>
<name>A0ABQ0ANB5_9RHOB</name>
<feature type="compositionally biased region" description="Acidic residues" evidence="8">
    <location>
        <begin position="577"/>
        <end position="589"/>
    </location>
</feature>
<dbReference type="PROSITE" id="PS50817">
    <property type="entry name" value="INTEIN_N_TER"/>
    <property type="match status" value="1"/>
</dbReference>
<keyword evidence="4" id="KW-0800">Toxin</keyword>
<feature type="region of interest" description="Disordered" evidence="8">
    <location>
        <begin position="241"/>
        <end position="302"/>
    </location>
</feature>
<evidence type="ECO:0000256" key="8">
    <source>
        <dbReference type="SAM" id="MobiDB-lite"/>
    </source>
</evidence>
<reference evidence="10 11" key="1">
    <citation type="submission" date="2024-04" db="EMBL/GenBank/DDBJ databases">
        <title>Draft genome sequence of Pseudophaeobacter arcticus NBRC 116598.</title>
        <authorList>
            <person name="Miyakawa T."/>
            <person name="Kusuya Y."/>
            <person name="Miura T."/>
        </authorList>
    </citation>
    <scope>NUCLEOTIDE SEQUENCE [LARGE SCALE GENOMIC DNA]</scope>
    <source>
        <strain evidence="10 11">SU-CL00105</strain>
    </source>
</reference>
<evidence type="ECO:0000313" key="10">
    <source>
        <dbReference type="EMBL" id="GAA6197383.1"/>
    </source>
</evidence>
<evidence type="ECO:0000256" key="1">
    <source>
        <dbReference type="ARBA" id="ARBA00004370"/>
    </source>
</evidence>
<feature type="compositionally biased region" description="Acidic residues" evidence="8">
    <location>
        <begin position="529"/>
        <end position="538"/>
    </location>
</feature>
<dbReference type="InterPro" id="IPR006141">
    <property type="entry name" value="Intein_N"/>
</dbReference>
<sequence>MADNFDNPYSANLIGLWDFRPGYTDDDSGLGDGIAQDGVGTGGANYTGGWMLGDGGSQFTVAGDNDDPFDLTTGTVITTFKSNGYPGVGDQTVVSRGLSSEDDADGENFVIRATEDGTVQLTHADDGNLVEFATDPGFFATGDVVTVSYGWSPGGVTLVVENTTQGTSYTTGDDIVGMTMDVAADGEDSFVIGADGDGGNAFSGGIDYVAVLDDNVVEINGGGLDGIVEGTAGDDLIDTSYLGDPEGDRIDNGDAINPADGPDDDLVNAGTGDDTVLAGEGDDTVHGGGGADSLSGGTGNDVLAGDSDVPGVGGGGTREVFQWDLAPDPDGGDPVDTGDDLSGGFSQDTGSVTVNFSVSSSSGDTATEFTDVPQFVGNINTGGVTADPQSGLNADVSSDGSTADYQLDFSDPVGDVSFRISDIDADSQVQITAFDAAGNPIVVNLAGGPALTMEDTDAIAGYDTASTREDDTFTSDDNPDTSMLVTIPGPVSSIVITHTQDGTINSSVVVSDVFFDALGTPVTSIPGDDTIDGGEGDDILYGNDGDDSLIGGDGDDIIDGGDGADTIDGGDGSDSVEGGDGDDVIDTSSDDPTPLPDRGFDGYTGTTPNIPAVPADADPLDDRDTVDGGAGNDVILTGDDNDLITGGAGSDTIDGGIDDDTIDGGSEDDLITGGEGSDSLMGGDGSDTIYGGLDPAFPDGLNITDDGSDGRPVDPDPTNGMDTIEGGAGDDVIYGQDDDDLISGGTGNDMIDAGIDDDTVTGGEGDDTILGGQGDDELDGGVGLDSIDLGAGDGTDFARGGTGSDTISGISQNDTVYGGEDADDSDVDVLDLRGVAEEQNPGGSLEVEYDSTNPENGTVTFLDAGGAVTGTAEFYEIENVIVPCFTPGTLIATPEGERRVEDLDVGDRIITRDNGIQSIRWLGKRSLATAELKAAEHLQPILIREGALGNGLPERDMMVSPNHRVLVANDKTALYFEDREVLVAAKHLTGLAGVDAVETSSVTYIHFMFDQHEVVLSDGAWTESFQPGDQTLRGLDNAQRNEVYEIFPELKSEEGRESYSSARRSLKRHEARLLVH</sequence>
<dbReference type="InterPro" id="IPR001343">
    <property type="entry name" value="Hemolysn_Ca-bd"/>
</dbReference>
<proteinExistence type="predicted"/>
<feature type="region of interest" description="Disordered" evidence="8">
    <location>
        <begin position="800"/>
        <end position="819"/>
    </location>
</feature>
<evidence type="ECO:0000256" key="2">
    <source>
        <dbReference type="ARBA" id="ARBA00004613"/>
    </source>
</evidence>
<dbReference type="Gene3D" id="2.170.16.10">
    <property type="entry name" value="Hedgehog/Intein (Hint) domain"/>
    <property type="match status" value="1"/>
</dbReference>
<organism evidence="10 11">
    <name type="scientific">Pseudophaeobacter arcticus</name>
    <dbReference type="NCBI Taxonomy" id="385492"/>
    <lineage>
        <taxon>Bacteria</taxon>
        <taxon>Pseudomonadati</taxon>
        <taxon>Pseudomonadota</taxon>
        <taxon>Alphaproteobacteria</taxon>
        <taxon>Rhodobacterales</taxon>
        <taxon>Paracoccaceae</taxon>
        <taxon>Pseudophaeobacter</taxon>
    </lineage>
</organism>
<protein>
    <recommendedName>
        <fullName evidence="9">Hedgehog/Intein (Hint) domain-containing protein</fullName>
    </recommendedName>
</protein>
<evidence type="ECO:0000256" key="7">
    <source>
        <dbReference type="ARBA" id="ARBA00023136"/>
    </source>
</evidence>
<dbReference type="Gene3D" id="2.150.10.10">
    <property type="entry name" value="Serralysin-like metalloprotease, C-terminal"/>
    <property type="match status" value="3"/>
</dbReference>
<dbReference type="PANTHER" id="PTHR38340">
    <property type="entry name" value="S-LAYER PROTEIN"/>
    <property type="match status" value="1"/>
</dbReference>
<evidence type="ECO:0000313" key="11">
    <source>
        <dbReference type="Proteomes" id="UP001441944"/>
    </source>
</evidence>
<dbReference type="InterPro" id="IPR036844">
    <property type="entry name" value="Hint_dom_sf"/>
</dbReference>
<comment type="subcellular location">
    <subcellularLocation>
        <location evidence="1">Membrane</location>
    </subcellularLocation>
    <subcellularLocation>
        <location evidence="2">Secreted</location>
    </subcellularLocation>
</comment>
<evidence type="ECO:0000256" key="5">
    <source>
        <dbReference type="ARBA" id="ARBA00022737"/>
    </source>
</evidence>
<dbReference type="PROSITE" id="PS00330">
    <property type="entry name" value="HEMOLYSIN_CALCIUM"/>
    <property type="match status" value="5"/>
</dbReference>
<dbReference type="Proteomes" id="UP001441944">
    <property type="component" value="Unassembled WGS sequence"/>
</dbReference>
<keyword evidence="6" id="KW-0843">Virulence</keyword>
<dbReference type="InterPro" id="IPR011049">
    <property type="entry name" value="Serralysin-like_metalloprot_C"/>
</dbReference>
<evidence type="ECO:0000256" key="3">
    <source>
        <dbReference type="ARBA" id="ARBA00022525"/>
    </source>
</evidence>
<dbReference type="InterPro" id="IPR003995">
    <property type="entry name" value="RTX_toxin_determinant-A"/>
</dbReference>
<evidence type="ECO:0000256" key="6">
    <source>
        <dbReference type="ARBA" id="ARBA00023026"/>
    </source>
</evidence>
<dbReference type="Pfam" id="PF13403">
    <property type="entry name" value="Hint_2"/>
    <property type="match status" value="1"/>
</dbReference>
<dbReference type="SUPFAM" id="SSF51294">
    <property type="entry name" value="Hedgehog/intein (Hint) domain"/>
    <property type="match status" value="1"/>
</dbReference>
<dbReference type="InterPro" id="IPR050557">
    <property type="entry name" value="RTX_toxin/Mannuronan_C5-epim"/>
</dbReference>
<accession>A0ABQ0ANB5</accession>
<dbReference type="SUPFAM" id="SSF51120">
    <property type="entry name" value="beta-Roll"/>
    <property type="match status" value="3"/>
</dbReference>
<gene>
    <name evidence="10" type="ORF">NBRC116598_28270</name>
</gene>
<feature type="compositionally biased region" description="Gly residues" evidence="8">
    <location>
        <begin position="286"/>
        <end position="299"/>
    </location>
</feature>
<evidence type="ECO:0000259" key="9">
    <source>
        <dbReference type="Pfam" id="PF13403"/>
    </source>
</evidence>
<dbReference type="PRINTS" id="PR01488">
    <property type="entry name" value="RTXTOXINA"/>
</dbReference>